<evidence type="ECO:0000313" key="1">
    <source>
        <dbReference type="EMBL" id="KFI97903.1"/>
    </source>
</evidence>
<sequence length="134" mass="13984">MEAGAEGRGGNGGRLDGITVCAVPVCAVPVRVVLIGVAPIGVVLIGEVSVDSVSVGVSGLPHPVQNRHSLVFLVPHRPQYRMMFPFFPSSASMIVDWLFLQSISVRCHAVPPLVPMPFVGVDSSGRSAVGISTL</sequence>
<name>A0A087DQV3_9BIFI</name>
<dbReference type="Proteomes" id="UP000029004">
    <property type="component" value="Unassembled WGS sequence"/>
</dbReference>
<organism evidence="1 2">
    <name type="scientific">Bifidobacterium stellenboschense</name>
    <dbReference type="NCBI Taxonomy" id="762211"/>
    <lineage>
        <taxon>Bacteria</taxon>
        <taxon>Bacillati</taxon>
        <taxon>Actinomycetota</taxon>
        <taxon>Actinomycetes</taxon>
        <taxon>Bifidobacteriales</taxon>
        <taxon>Bifidobacteriaceae</taxon>
        <taxon>Bifidobacterium</taxon>
    </lineage>
</organism>
<keyword evidence="2" id="KW-1185">Reference proteome</keyword>
<gene>
    <name evidence="1" type="ORF">BSTEL_0714</name>
</gene>
<proteinExistence type="predicted"/>
<dbReference type="EMBL" id="JGZP01000011">
    <property type="protein sequence ID" value="KFI97903.1"/>
    <property type="molecule type" value="Genomic_DNA"/>
</dbReference>
<reference evidence="1 2" key="1">
    <citation type="submission" date="2014-03" db="EMBL/GenBank/DDBJ databases">
        <title>Genomics of Bifidobacteria.</title>
        <authorList>
            <person name="Ventura M."/>
            <person name="Milani C."/>
            <person name="Lugli G.A."/>
        </authorList>
    </citation>
    <scope>NUCLEOTIDE SEQUENCE [LARGE SCALE GENOMIC DNA]</scope>
    <source>
        <strain evidence="1 2">DSM 23968</strain>
    </source>
</reference>
<comment type="caution">
    <text evidence="1">The sequence shown here is derived from an EMBL/GenBank/DDBJ whole genome shotgun (WGS) entry which is preliminary data.</text>
</comment>
<protein>
    <submittedName>
        <fullName evidence="1">Uncharacterized protein</fullName>
    </submittedName>
</protein>
<evidence type="ECO:0000313" key="2">
    <source>
        <dbReference type="Proteomes" id="UP000029004"/>
    </source>
</evidence>
<dbReference type="AlphaFoldDB" id="A0A087DQV3"/>
<accession>A0A087DQV3</accession>